<proteinExistence type="predicted"/>
<evidence type="ECO:0000313" key="2">
    <source>
        <dbReference type="Proteomes" id="UP000594034"/>
    </source>
</evidence>
<keyword evidence="2" id="KW-1185">Reference proteome</keyword>
<evidence type="ECO:0000313" key="1">
    <source>
        <dbReference type="EMBL" id="QFI56077.1"/>
    </source>
</evidence>
<dbReference type="Proteomes" id="UP000594034">
    <property type="component" value="Chromosome"/>
</dbReference>
<protein>
    <submittedName>
        <fullName evidence="1">Uncharacterized protein</fullName>
    </submittedName>
</protein>
<organism evidence="1 2">
    <name type="scientific">Aeromonas simiae</name>
    <dbReference type="NCBI Taxonomy" id="218936"/>
    <lineage>
        <taxon>Bacteria</taxon>
        <taxon>Pseudomonadati</taxon>
        <taxon>Pseudomonadota</taxon>
        <taxon>Gammaproteobacteria</taxon>
        <taxon>Aeromonadales</taxon>
        <taxon>Aeromonadaceae</taxon>
        <taxon>Aeromonas</taxon>
    </lineage>
</organism>
<gene>
    <name evidence="1" type="ORF">FE240_16200</name>
</gene>
<dbReference type="AlphaFoldDB" id="A0A5J6X140"/>
<accession>A0A5J6X140</accession>
<name>A0A5J6X140_9GAMM</name>
<dbReference type="KEGG" id="asim:FE240_16200"/>
<sequence>MSLKQQPETTDLPFGVTVEDFAATDIDMLQRTFGVTLPYHDIARQEHLIVLGQHFPLLAELPVKVVRP</sequence>
<dbReference type="RefSeq" id="WP_193002387.1">
    <property type="nucleotide sequence ID" value="NZ_CP040449.1"/>
</dbReference>
<reference evidence="1 2" key="1">
    <citation type="submission" date="2019-05" db="EMBL/GenBank/DDBJ databases">
        <title>OXA-830, a novel chromosomally encoded expanded-spectrum class D beta-lactamase in Aeromonas simiae.</title>
        <authorList>
            <person name="Zhou W."/>
            <person name="Chen Q."/>
        </authorList>
    </citation>
    <scope>NUCLEOTIDE SEQUENCE [LARGE SCALE GENOMIC DNA]</scope>
    <source>
        <strain evidence="1 2">A6</strain>
    </source>
</reference>
<dbReference type="EMBL" id="CP040449">
    <property type="protein sequence ID" value="QFI56077.1"/>
    <property type="molecule type" value="Genomic_DNA"/>
</dbReference>